<dbReference type="Gene3D" id="3.30.70.270">
    <property type="match status" value="1"/>
</dbReference>
<proteinExistence type="predicted"/>
<dbReference type="Pfam" id="PF00563">
    <property type="entry name" value="EAL"/>
    <property type="match status" value="1"/>
</dbReference>
<dbReference type="InterPro" id="IPR000700">
    <property type="entry name" value="PAS-assoc_C"/>
</dbReference>
<dbReference type="InterPro" id="IPR035919">
    <property type="entry name" value="EAL_sf"/>
</dbReference>
<dbReference type="PROSITE" id="PS50883">
    <property type="entry name" value="EAL"/>
    <property type="match status" value="1"/>
</dbReference>
<feature type="transmembrane region" description="Helical" evidence="1">
    <location>
        <begin position="42"/>
        <end position="60"/>
    </location>
</feature>
<organism evidence="6 7">
    <name type="scientific">Massilia haematophila</name>
    <dbReference type="NCBI Taxonomy" id="457923"/>
    <lineage>
        <taxon>Bacteria</taxon>
        <taxon>Pseudomonadati</taxon>
        <taxon>Pseudomonadota</taxon>
        <taxon>Betaproteobacteria</taxon>
        <taxon>Burkholderiales</taxon>
        <taxon>Oxalobacteraceae</taxon>
        <taxon>Telluria group</taxon>
        <taxon>Massilia</taxon>
    </lineage>
</organism>
<feature type="domain" description="GGDEF" evidence="5">
    <location>
        <begin position="363"/>
        <end position="501"/>
    </location>
</feature>
<keyword evidence="1" id="KW-0812">Transmembrane</keyword>
<dbReference type="InterPro" id="IPR048437">
    <property type="entry name" value="MASE11"/>
</dbReference>
<dbReference type="InterPro" id="IPR000014">
    <property type="entry name" value="PAS"/>
</dbReference>
<evidence type="ECO:0000313" key="6">
    <source>
        <dbReference type="EMBL" id="MFC3460854.1"/>
    </source>
</evidence>
<dbReference type="PROSITE" id="PS50887">
    <property type="entry name" value="GGDEF"/>
    <property type="match status" value="1"/>
</dbReference>
<keyword evidence="1" id="KW-1133">Transmembrane helix</keyword>
<dbReference type="Gene3D" id="3.20.20.450">
    <property type="entry name" value="EAL domain"/>
    <property type="match status" value="1"/>
</dbReference>
<dbReference type="Proteomes" id="UP001595665">
    <property type="component" value="Unassembled WGS sequence"/>
</dbReference>
<dbReference type="SUPFAM" id="SSF55073">
    <property type="entry name" value="Nucleotide cyclase"/>
    <property type="match status" value="1"/>
</dbReference>
<evidence type="ECO:0000259" key="2">
    <source>
        <dbReference type="PROSITE" id="PS50112"/>
    </source>
</evidence>
<comment type="caution">
    <text evidence="6">The sequence shown here is derived from an EMBL/GenBank/DDBJ whole genome shotgun (WGS) entry which is preliminary data.</text>
</comment>
<dbReference type="SMART" id="SM00052">
    <property type="entry name" value="EAL"/>
    <property type="match status" value="1"/>
</dbReference>
<evidence type="ECO:0000259" key="5">
    <source>
        <dbReference type="PROSITE" id="PS50887"/>
    </source>
</evidence>
<reference evidence="7" key="1">
    <citation type="journal article" date="2019" name="Int. J. Syst. Evol. Microbiol.">
        <title>The Global Catalogue of Microorganisms (GCM) 10K type strain sequencing project: providing services to taxonomists for standard genome sequencing and annotation.</title>
        <authorList>
            <consortium name="The Broad Institute Genomics Platform"/>
            <consortium name="The Broad Institute Genome Sequencing Center for Infectious Disease"/>
            <person name="Wu L."/>
            <person name="Ma J."/>
        </authorList>
    </citation>
    <scope>NUCLEOTIDE SEQUENCE [LARGE SCALE GENOMIC DNA]</scope>
    <source>
        <strain evidence="7">CCM 7480</strain>
    </source>
</reference>
<protein>
    <submittedName>
        <fullName evidence="6">Bifunctional diguanylate cyclase/phosphodiesterase</fullName>
    </submittedName>
</protein>
<dbReference type="CDD" id="cd01949">
    <property type="entry name" value="GGDEF"/>
    <property type="match status" value="1"/>
</dbReference>
<evidence type="ECO:0000256" key="1">
    <source>
        <dbReference type="SAM" id="Phobius"/>
    </source>
</evidence>
<dbReference type="PANTHER" id="PTHR44757">
    <property type="entry name" value="DIGUANYLATE CYCLASE DGCP"/>
    <property type="match status" value="1"/>
</dbReference>
<dbReference type="NCBIfam" id="TIGR00229">
    <property type="entry name" value="sensory_box"/>
    <property type="match status" value="1"/>
</dbReference>
<dbReference type="InterPro" id="IPR001633">
    <property type="entry name" value="EAL_dom"/>
</dbReference>
<gene>
    <name evidence="6" type="ORF">ACFOPH_21795</name>
</gene>
<keyword evidence="7" id="KW-1185">Reference proteome</keyword>
<dbReference type="CDD" id="cd01948">
    <property type="entry name" value="EAL"/>
    <property type="match status" value="1"/>
</dbReference>
<feature type="transmembrane region" description="Helical" evidence="1">
    <location>
        <begin position="145"/>
        <end position="170"/>
    </location>
</feature>
<feature type="domain" description="PAC" evidence="3">
    <location>
        <begin position="279"/>
        <end position="331"/>
    </location>
</feature>
<dbReference type="EMBL" id="JBHRVV010000001">
    <property type="protein sequence ID" value="MFC3460854.1"/>
    <property type="molecule type" value="Genomic_DNA"/>
</dbReference>
<dbReference type="Pfam" id="PF00990">
    <property type="entry name" value="GGDEF"/>
    <property type="match status" value="1"/>
</dbReference>
<dbReference type="RefSeq" id="WP_379737216.1">
    <property type="nucleotide sequence ID" value="NZ_JBHRVV010000001.1"/>
</dbReference>
<evidence type="ECO:0000259" key="3">
    <source>
        <dbReference type="PROSITE" id="PS50113"/>
    </source>
</evidence>
<dbReference type="SUPFAM" id="SSF141868">
    <property type="entry name" value="EAL domain-like"/>
    <property type="match status" value="1"/>
</dbReference>
<feature type="transmembrane region" description="Helical" evidence="1">
    <location>
        <begin position="72"/>
        <end position="93"/>
    </location>
</feature>
<dbReference type="InterPro" id="IPR043128">
    <property type="entry name" value="Rev_trsase/Diguanyl_cyclase"/>
</dbReference>
<dbReference type="InterPro" id="IPR029787">
    <property type="entry name" value="Nucleotide_cyclase"/>
</dbReference>
<dbReference type="PROSITE" id="PS50113">
    <property type="entry name" value="PAC"/>
    <property type="match status" value="1"/>
</dbReference>
<evidence type="ECO:0000313" key="7">
    <source>
        <dbReference type="Proteomes" id="UP001595665"/>
    </source>
</evidence>
<sequence>MAPLTDIAHWRTHIFSRLLTIVLVLGIATAVPSIVIAAREGLWALIAIDLTAIAWLATVWRRRSLPYRTRVLNFMAIVFFVATGMMVNIGQVAQLYLIAPPVFAAVLLGMRPAMAALALSALIVAGLGLAGIVKADVAGLPANDPLSALLVALNFLFVGSLITMSCATLLQRLARSLSELRRFADSLEEGQHALRAANAELRLVAAAVAQLNDKVIIARASPGPAEPQPIIFANDAFVRHTGYPREQLIGRSMLMFAGPGTDQAELARIAAAMEGRQGVSAELQVYAKSGKPSWIELEISPFLDEQGVHTHWVVVGRDIGERKKAASAIHRLAFYDVLTGLPNRRLLLDRLETQLAQARAGAEGGALLFIDLDHFKYVNDARGHATGDALLRQAAQRLSGLMRGEDMVARIGGDEFVVLLAGLGPDEATVAAAATARAQQIRAALDEDVEIDGHHYNSSASIGVALLPRPDQSVEDLLREADTAMYRAKSGGRNGVALFETTMRAEVEQRLTLERDLGLALERGELAMHLQLQFDAGGSAVGAELLMRWRRADGAMVPPDVFIPVAEATGLIVPLGDWALRQACLAWQALDAAGHAMPVSVNVSPSQFRQADFIGAVRRVLAETGVPAGQLIVELTEGLEVGNRDGIIARMQELAALGIRFSIDDFGTGYSNLAYLKRMPLYELKIDKSFTRDIPDDPDGVAIVRTMLSMAAHLRLRVVAEGVETEIQARFLAEHGAPHMQGYLFARPLPLAEVLAVLEHKGERRAA</sequence>
<dbReference type="SUPFAM" id="SSF55785">
    <property type="entry name" value="PYP-like sensor domain (PAS domain)"/>
    <property type="match status" value="1"/>
</dbReference>
<dbReference type="Pfam" id="PF20969">
    <property type="entry name" value="MASE11"/>
    <property type="match status" value="1"/>
</dbReference>
<dbReference type="InterPro" id="IPR052155">
    <property type="entry name" value="Biofilm_reg_signaling"/>
</dbReference>
<dbReference type="Gene3D" id="3.30.450.20">
    <property type="entry name" value="PAS domain"/>
    <property type="match status" value="1"/>
</dbReference>
<dbReference type="InterPro" id="IPR001610">
    <property type="entry name" value="PAC"/>
</dbReference>
<feature type="transmembrane region" description="Helical" evidence="1">
    <location>
        <begin position="18"/>
        <end position="36"/>
    </location>
</feature>
<feature type="domain" description="EAL" evidence="4">
    <location>
        <begin position="510"/>
        <end position="762"/>
    </location>
</feature>
<evidence type="ECO:0000259" key="4">
    <source>
        <dbReference type="PROSITE" id="PS50883"/>
    </source>
</evidence>
<feature type="domain" description="PAS" evidence="2">
    <location>
        <begin position="230"/>
        <end position="276"/>
    </location>
</feature>
<dbReference type="SMART" id="SM00086">
    <property type="entry name" value="PAC"/>
    <property type="match status" value="1"/>
</dbReference>
<dbReference type="PANTHER" id="PTHR44757:SF2">
    <property type="entry name" value="BIOFILM ARCHITECTURE MAINTENANCE PROTEIN MBAA"/>
    <property type="match status" value="1"/>
</dbReference>
<dbReference type="CDD" id="cd00130">
    <property type="entry name" value="PAS"/>
    <property type="match status" value="1"/>
</dbReference>
<dbReference type="NCBIfam" id="TIGR00254">
    <property type="entry name" value="GGDEF"/>
    <property type="match status" value="1"/>
</dbReference>
<dbReference type="InterPro" id="IPR035965">
    <property type="entry name" value="PAS-like_dom_sf"/>
</dbReference>
<dbReference type="InterPro" id="IPR000160">
    <property type="entry name" value="GGDEF_dom"/>
</dbReference>
<feature type="transmembrane region" description="Helical" evidence="1">
    <location>
        <begin position="113"/>
        <end position="133"/>
    </location>
</feature>
<dbReference type="PROSITE" id="PS50112">
    <property type="entry name" value="PAS"/>
    <property type="match status" value="1"/>
</dbReference>
<name>A0ABV7PNP5_9BURK</name>
<accession>A0ABV7PNP5</accession>
<keyword evidence="1" id="KW-0472">Membrane</keyword>
<dbReference type="SMART" id="SM00267">
    <property type="entry name" value="GGDEF"/>
    <property type="match status" value="1"/>
</dbReference>
<dbReference type="Pfam" id="PF13426">
    <property type="entry name" value="PAS_9"/>
    <property type="match status" value="1"/>
</dbReference>